<dbReference type="InterPro" id="IPR057135">
    <property type="entry name" value="At4g27190-like_LRR"/>
</dbReference>
<dbReference type="PANTHER" id="PTHR33463:SF209">
    <property type="entry name" value="DISEASE RESISTANCE PROTEIN RPS2-LIKE"/>
    <property type="match status" value="1"/>
</dbReference>
<dbReference type="InterPro" id="IPR050905">
    <property type="entry name" value="Plant_NBS-LRR"/>
</dbReference>
<feature type="domain" description="Disease resistance protein At4g27190-like leucine-rich repeats" evidence="3">
    <location>
        <begin position="275"/>
        <end position="415"/>
    </location>
</feature>
<feature type="compositionally biased region" description="Acidic residues" evidence="2">
    <location>
        <begin position="842"/>
        <end position="863"/>
    </location>
</feature>
<dbReference type="PANTHER" id="PTHR33463">
    <property type="entry name" value="NB-ARC DOMAIN-CONTAINING PROTEIN-RELATED"/>
    <property type="match status" value="1"/>
</dbReference>
<dbReference type="Pfam" id="PF23247">
    <property type="entry name" value="LRR_RPS2"/>
    <property type="match status" value="3"/>
</dbReference>
<evidence type="ECO:0000313" key="4">
    <source>
        <dbReference type="EMBL" id="PON74885.1"/>
    </source>
</evidence>
<dbReference type="AlphaFoldDB" id="A0A2P5DNL2"/>
<feature type="domain" description="Disease resistance protein At4g27190-like leucine-rich repeats" evidence="3">
    <location>
        <begin position="32"/>
        <end position="186"/>
    </location>
</feature>
<feature type="compositionally biased region" description="Basic and acidic residues" evidence="2">
    <location>
        <begin position="732"/>
        <end position="776"/>
    </location>
</feature>
<feature type="compositionally biased region" description="Acidic residues" evidence="2">
    <location>
        <begin position="777"/>
        <end position="788"/>
    </location>
</feature>
<name>A0A2P5DNL2_PARAD</name>
<feature type="compositionally biased region" description="Acidic residues" evidence="2">
    <location>
        <begin position="814"/>
        <end position="827"/>
    </location>
</feature>
<dbReference type="InterPro" id="IPR032675">
    <property type="entry name" value="LRR_dom_sf"/>
</dbReference>
<dbReference type="Gene3D" id="3.80.10.10">
    <property type="entry name" value="Ribonuclease Inhibitor"/>
    <property type="match status" value="3"/>
</dbReference>
<accession>A0A2P5DNL2</accession>
<feature type="compositionally biased region" description="Basic and acidic residues" evidence="2">
    <location>
        <begin position="789"/>
        <end position="813"/>
    </location>
</feature>
<feature type="domain" description="Disease resistance protein At4g27190-like leucine-rich repeats" evidence="3">
    <location>
        <begin position="523"/>
        <end position="631"/>
    </location>
</feature>
<keyword evidence="1" id="KW-0611">Plant defense</keyword>
<dbReference type="Proteomes" id="UP000237105">
    <property type="component" value="Unassembled WGS sequence"/>
</dbReference>
<reference evidence="5" key="1">
    <citation type="submission" date="2016-06" db="EMBL/GenBank/DDBJ databases">
        <title>Parallel loss of symbiosis genes in relatives of nitrogen-fixing non-legume Parasponia.</title>
        <authorList>
            <person name="Van Velzen R."/>
            <person name="Holmer R."/>
            <person name="Bu F."/>
            <person name="Rutten L."/>
            <person name="Van Zeijl A."/>
            <person name="Liu W."/>
            <person name="Santuari L."/>
            <person name="Cao Q."/>
            <person name="Sharma T."/>
            <person name="Shen D."/>
            <person name="Roswanjaya Y."/>
            <person name="Wardhani T."/>
            <person name="Kalhor M.S."/>
            <person name="Jansen J."/>
            <person name="Van den Hoogen J."/>
            <person name="Gungor B."/>
            <person name="Hartog M."/>
            <person name="Hontelez J."/>
            <person name="Verver J."/>
            <person name="Yang W.-C."/>
            <person name="Schijlen E."/>
            <person name="Repin R."/>
            <person name="Schilthuizen M."/>
            <person name="Schranz E."/>
            <person name="Heidstra R."/>
            <person name="Miyata K."/>
            <person name="Fedorova E."/>
            <person name="Kohlen W."/>
            <person name="Bisseling T."/>
            <person name="Smit S."/>
            <person name="Geurts R."/>
        </authorList>
    </citation>
    <scope>NUCLEOTIDE SEQUENCE [LARGE SCALE GENOMIC DNA]</scope>
    <source>
        <strain evidence="5">cv. WU1-14</strain>
    </source>
</reference>
<evidence type="ECO:0000256" key="1">
    <source>
        <dbReference type="ARBA" id="ARBA00022821"/>
    </source>
</evidence>
<evidence type="ECO:0000313" key="5">
    <source>
        <dbReference type="Proteomes" id="UP000237105"/>
    </source>
</evidence>
<keyword evidence="5" id="KW-1185">Reference proteome</keyword>
<organism evidence="4 5">
    <name type="scientific">Parasponia andersonii</name>
    <name type="common">Sponia andersonii</name>
    <dbReference type="NCBI Taxonomy" id="3476"/>
    <lineage>
        <taxon>Eukaryota</taxon>
        <taxon>Viridiplantae</taxon>
        <taxon>Streptophyta</taxon>
        <taxon>Embryophyta</taxon>
        <taxon>Tracheophyta</taxon>
        <taxon>Spermatophyta</taxon>
        <taxon>Magnoliopsida</taxon>
        <taxon>eudicotyledons</taxon>
        <taxon>Gunneridae</taxon>
        <taxon>Pentapetalae</taxon>
        <taxon>rosids</taxon>
        <taxon>fabids</taxon>
        <taxon>Rosales</taxon>
        <taxon>Cannabaceae</taxon>
        <taxon>Parasponia</taxon>
    </lineage>
</organism>
<feature type="region of interest" description="Disordered" evidence="2">
    <location>
        <begin position="696"/>
        <end position="863"/>
    </location>
</feature>
<feature type="compositionally biased region" description="Basic and acidic residues" evidence="2">
    <location>
        <begin position="828"/>
        <end position="841"/>
    </location>
</feature>
<dbReference type="OrthoDB" id="1143785at2759"/>
<gene>
    <name evidence="4" type="ORF">PanWU01x14_046020</name>
</gene>
<dbReference type="SUPFAM" id="SSF52047">
    <property type="entry name" value="RNI-like"/>
    <property type="match status" value="2"/>
</dbReference>
<evidence type="ECO:0000256" key="2">
    <source>
        <dbReference type="SAM" id="MobiDB-lite"/>
    </source>
</evidence>
<comment type="caution">
    <text evidence="4">The sequence shown here is derived from an EMBL/GenBank/DDBJ whole genome shotgun (WGS) entry which is preliminary data.</text>
</comment>
<sequence length="863" mass="99099">MTSISERIEEPTDANTAFSLFNQKFALPALREINIRSTDNLEKIWEYPWLSTSADHSFRKLEEIYVVGCKNLQKVLPSPMWARRLPNLRYLHICDCEVLQEVFEIERSNSSVEEREATASQLSYLYLNNLSKLKHVWPKDSQGSSHLFQNLKVIYVSNCHNLESLCPPSVAKGLLQLQTLEIRSCDVLKEIISNNDGEEEKETVPHKVVFPQLTSLYLRGLPQLVSFYSVEPQGLSFQEEKSGLIEANYPIKQQQPHSSMDEAAFLILRNIYIGSMDNLKMIWAYTSTVAASFSNLEEIEVSYCKNLEKILPPSMWSSLQKLTKLSIYRCEMVDEVFEIETRSNVEETTPQLRHPELHYLSKLNVWTKDPQDNHMFFQNLKDIELSGCPKLQSLFPPFIAKEWPSLESLEVEECAKVTVLAMKVVSRIIEEEKSGILAPINNQTQKPFFLMEKVTFPKLKRLILTGNIDIPEEFAKVFSSLTESKPFQRPKLLHRLWEDVIQNLETLHLSGCGSLKKLVLSSSVSFQNLTTLMVSKCCGLLNLVTLPIARSLGQKLRSMSILECENMTEIIAQEEEEEGGATEGGEIVFSQLEILILDNLPSLTHFYSGNYMMRFPNLGSATVSKCFEMRSFCIHGVTTHKLDKIFTELPLHLYVDTKFHFDRIEYDDYLRGELWKGDINMTLEELWKTRHNNPLTSIQEDKDSASISDLEEDSEKDSKEDADDEEEDIENDNNHIENFDEDSKMTSKESSEQDSRDIIDKDSEESSKEDSEKDSKEDTDDEEEDIENDNNHIENFDEDSKMTSKEFSEQDSKDDIDEDSEESSEEDSDKKGHLTKEASEKDSEDDFEEKSETDSSESVSETD</sequence>
<evidence type="ECO:0000259" key="3">
    <source>
        <dbReference type="Pfam" id="PF23247"/>
    </source>
</evidence>
<feature type="compositionally biased region" description="Acidic residues" evidence="2">
    <location>
        <begin position="709"/>
        <end position="731"/>
    </location>
</feature>
<dbReference type="EMBL" id="JXTB01000026">
    <property type="protein sequence ID" value="PON74885.1"/>
    <property type="molecule type" value="Genomic_DNA"/>
</dbReference>
<protein>
    <submittedName>
        <fullName evidence="4">LRR domain containing protein</fullName>
    </submittedName>
</protein>
<proteinExistence type="predicted"/>